<accession>A0ABV9YJG6</accession>
<proteinExistence type="predicted"/>
<reference evidence="3" key="1">
    <citation type="journal article" date="2019" name="Int. J. Syst. Evol. Microbiol.">
        <title>The Global Catalogue of Microorganisms (GCM) 10K type strain sequencing project: providing services to taxonomists for standard genome sequencing and annotation.</title>
        <authorList>
            <consortium name="The Broad Institute Genomics Platform"/>
            <consortium name="The Broad Institute Genome Sequencing Center for Infectious Disease"/>
            <person name="Wu L."/>
            <person name="Ma J."/>
        </authorList>
    </citation>
    <scope>NUCLEOTIDE SEQUENCE [LARGE SCALE GENOMIC DNA]</scope>
    <source>
        <strain evidence="3">CGMCC 4.7093</strain>
    </source>
</reference>
<dbReference type="SMART" id="SM00347">
    <property type="entry name" value="HTH_MARR"/>
    <property type="match status" value="1"/>
</dbReference>
<dbReference type="Gene3D" id="1.10.10.10">
    <property type="entry name" value="Winged helix-like DNA-binding domain superfamily/Winged helix DNA-binding domain"/>
    <property type="match status" value="1"/>
</dbReference>
<organism evidence="2 3">
    <name type="scientific">Actinomycetospora atypica</name>
    <dbReference type="NCBI Taxonomy" id="1290095"/>
    <lineage>
        <taxon>Bacteria</taxon>
        <taxon>Bacillati</taxon>
        <taxon>Actinomycetota</taxon>
        <taxon>Actinomycetes</taxon>
        <taxon>Pseudonocardiales</taxon>
        <taxon>Pseudonocardiaceae</taxon>
        <taxon>Actinomycetospora</taxon>
    </lineage>
</organism>
<evidence type="ECO:0000313" key="2">
    <source>
        <dbReference type="EMBL" id="MFC5062031.1"/>
    </source>
</evidence>
<dbReference type="InterPro" id="IPR039422">
    <property type="entry name" value="MarR/SlyA-like"/>
</dbReference>
<protein>
    <submittedName>
        <fullName evidence="2">MarR family winged helix-turn-helix transcriptional regulator</fullName>
    </submittedName>
</protein>
<dbReference type="PANTHER" id="PTHR33164:SF99">
    <property type="entry name" value="MARR FAMILY REGULATORY PROTEIN"/>
    <property type="match status" value="1"/>
</dbReference>
<dbReference type="EMBL" id="JBHSIV010000006">
    <property type="protein sequence ID" value="MFC5062031.1"/>
    <property type="molecule type" value="Genomic_DNA"/>
</dbReference>
<dbReference type="RefSeq" id="WP_378035384.1">
    <property type="nucleotide sequence ID" value="NZ_JBHSIV010000006.1"/>
</dbReference>
<dbReference type="InterPro" id="IPR000835">
    <property type="entry name" value="HTH_MarR-typ"/>
</dbReference>
<dbReference type="SUPFAM" id="SSF46785">
    <property type="entry name" value="Winged helix' DNA-binding domain"/>
    <property type="match status" value="1"/>
</dbReference>
<dbReference type="Pfam" id="PF12802">
    <property type="entry name" value="MarR_2"/>
    <property type="match status" value="1"/>
</dbReference>
<dbReference type="InterPro" id="IPR036388">
    <property type="entry name" value="WH-like_DNA-bd_sf"/>
</dbReference>
<sequence length="153" mass="17165">MDEARWLDPQEERAWRGLMAMQDALDEFLERQLRTRDGLSGADYQVLAHLSENGGRLRSFELGALVRWEKSRLSQHLGRMEKRGLVTRERCATDQRGCIAVITPEGTERITAAAPQHVRDVRAALVDHLTADELETLARIGEGVVDRLGPPGP</sequence>
<feature type="domain" description="HTH marR-type" evidence="1">
    <location>
        <begin position="11"/>
        <end position="146"/>
    </location>
</feature>
<name>A0ABV9YJG6_9PSEU</name>
<evidence type="ECO:0000259" key="1">
    <source>
        <dbReference type="PROSITE" id="PS50995"/>
    </source>
</evidence>
<comment type="caution">
    <text evidence="2">The sequence shown here is derived from an EMBL/GenBank/DDBJ whole genome shotgun (WGS) entry which is preliminary data.</text>
</comment>
<dbReference type="Proteomes" id="UP001595947">
    <property type="component" value="Unassembled WGS sequence"/>
</dbReference>
<dbReference type="PROSITE" id="PS50995">
    <property type="entry name" value="HTH_MARR_2"/>
    <property type="match status" value="1"/>
</dbReference>
<gene>
    <name evidence="2" type="ORF">ACFPBZ_07435</name>
</gene>
<evidence type="ECO:0000313" key="3">
    <source>
        <dbReference type="Proteomes" id="UP001595947"/>
    </source>
</evidence>
<dbReference type="PANTHER" id="PTHR33164">
    <property type="entry name" value="TRANSCRIPTIONAL REGULATOR, MARR FAMILY"/>
    <property type="match status" value="1"/>
</dbReference>
<keyword evidence="3" id="KW-1185">Reference proteome</keyword>
<dbReference type="InterPro" id="IPR036390">
    <property type="entry name" value="WH_DNA-bd_sf"/>
</dbReference>